<accession>A0A0E9VE56</accession>
<evidence type="ECO:0000313" key="1">
    <source>
        <dbReference type="EMBL" id="JAH76337.1"/>
    </source>
</evidence>
<protein>
    <submittedName>
        <fullName evidence="1">Uncharacterized protein</fullName>
    </submittedName>
</protein>
<sequence length="28" mass="3457">MRKMKKERSTSWKLKSSWFTAYEIAEMC</sequence>
<reference evidence="1" key="2">
    <citation type="journal article" date="2015" name="Fish Shellfish Immunol.">
        <title>Early steps in the European eel (Anguilla anguilla)-Vibrio vulnificus interaction in the gills: Role of the RtxA13 toxin.</title>
        <authorList>
            <person name="Callol A."/>
            <person name="Pajuelo D."/>
            <person name="Ebbesson L."/>
            <person name="Teles M."/>
            <person name="MacKenzie S."/>
            <person name="Amaro C."/>
        </authorList>
    </citation>
    <scope>NUCLEOTIDE SEQUENCE</scope>
</reference>
<proteinExistence type="predicted"/>
<reference evidence="1" key="1">
    <citation type="submission" date="2014-11" db="EMBL/GenBank/DDBJ databases">
        <authorList>
            <person name="Amaro Gonzalez C."/>
        </authorList>
    </citation>
    <scope>NUCLEOTIDE SEQUENCE</scope>
</reference>
<dbReference type="EMBL" id="GBXM01037014">
    <property type="protein sequence ID" value="JAH71563.1"/>
    <property type="molecule type" value="Transcribed_RNA"/>
</dbReference>
<dbReference type="AlphaFoldDB" id="A0A0E9VE56"/>
<organism evidence="1">
    <name type="scientific">Anguilla anguilla</name>
    <name type="common">European freshwater eel</name>
    <name type="synonym">Muraena anguilla</name>
    <dbReference type="NCBI Taxonomy" id="7936"/>
    <lineage>
        <taxon>Eukaryota</taxon>
        <taxon>Metazoa</taxon>
        <taxon>Chordata</taxon>
        <taxon>Craniata</taxon>
        <taxon>Vertebrata</taxon>
        <taxon>Euteleostomi</taxon>
        <taxon>Actinopterygii</taxon>
        <taxon>Neopterygii</taxon>
        <taxon>Teleostei</taxon>
        <taxon>Anguilliformes</taxon>
        <taxon>Anguillidae</taxon>
        <taxon>Anguilla</taxon>
    </lineage>
</organism>
<dbReference type="EMBL" id="GBXM01025430">
    <property type="protein sequence ID" value="JAH83147.1"/>
    <property type="molecule type" value="Transcribed_RNA"/>
</dbReference>
<name>A0A0E9VE56_ANGAN</name>
<dbReference type="EMBL" id="GBXM01032240">
    <property type="protein sequence ID" value="JAH76337.1"/>
    <property type="molecule type" value="Transcribed_RNA"/>
</dbReference>